<feature type="transmembrane region" description="Helical" evidence="1">
    <location>
        <begin position="43"/>
        <end position="64"/>
    </location>
</feature>
<keyword evidence="3" id="KW-1185">Reference proteome</keyword>
<evidence type="ECO:0000313" key="3">
    <source>
        <dbReference type="Proteomes" id="UP000185783"/>
    </source>
</evidence>
<name>A0A1U7JJE1_9HYPH</name>
<dbReference type="STRING" id="197461.A3843_06735"/>
<evidence type="ECO:0008006" key="4">
    <source>
        <dbReference type="Google" id="ProtNLM"/>
    </source>
</evidence>
<accession>A0A1U7JJE1</accession>
<gene>
    <name evidence="2" type="ORF">A3843_06735</name>
</gene>
<keyword evidence="1" id="KW-1133">Transmembrane helix</keyword>
<organism evidence="2 3">
    <name type="scientific">Pseudovibrio exalbescens</name>
    <dbReference type="NCBI Taxonomy" id="197461"/>
    <lineage>
        <taxon>Bacteria</taxon>
        <taxon>Pseudomonadati</taxon>
        <taxon>Pseudomonadota</taxon>
        <taxon>Alphaproteobacteria</taxon>
        <taxon>Hyphomicrobiales</taxon>
        <taxon>Stappiaceae</taxon>
        <taxon>Pseudovibrio</taxon>
    </lineage>
</organism>
<comment type="caution">
    <text evidence="2">The sequence shown here is derived from an EMBL/GenBank/DDBJ whole genome shotgun (WGS) entry which is preliminary data.</text>
</comment>
<proteinExistence type="predicted"/>
<dbReference type="Pfam" id="PF20398">
    <property type="entry name" value="DUF6691"/>
    <property type="match status" value="1"/>
</dbReference>
<evidence type="ECO:0000313" key="2">
    <source>
        <dbReference type="EMBL" id="OKL44771.1"/>
    </source>
</evidence>
<evidence type="ECO:0000256" key="1">
    <source>
        <dbReference type="SAM" id="Phobius"/>
    </source>
</evidence>
<dbReference type="RefSeq" id="WP_028481965.1">
    <property type="nucleotide sequence ID" value="NZ_LVVZ01000011.1"/>
</dbReference>
<reference evidence="2 3" key="1">
    <citation type="submission" date="2016-03" db="EMBL/GenBank/DDBJ databases">
        <title>Genome sequence of Nesiotobacter sp. nov., a moderately halophilic alphaproteobacterium isolated from the Yellow Sea, China.</title>
        <authorList>
            <person name="Zhang G."/>
            <person name="Zhang R."/>
        </authorList>
    </citation>
    <scope>NUCLEOTIDE SEQUENCE [LARGE SCALE GENOMIC DNA]</scope>
    <source>
        <strain evidence="2 3">WB1-6</strain>
    </source>
</reference>
<protein>
    <recommendedName>
        <fullName evidence="4">YeeE/YedE family protein</fullName>
    </recommendedName>
</protein>
<keyword evidence="1" id="KW-0472">Membrane</keyword>
<feature type="transmembrane region" description="Helical" evidence="1">
    <location>
        <begin position="85"/>
        <end position="106"/>
    </location>
</feature>
<dbReference type="AlphaFoldDB" id="A0A1U7JJE1"/>
<dbReference type="Proteomes" id="UP000185783">
    <property type="component" value="Unassembled WGS sequence"/>
</dbReference>
<dbReference type="EMBL" id="LVVZ01000011">
    <property type="protein sequence ID" value="OKL44771.1"/>
    <property type="molecule type" value="Genomic_DNA"/>
</dbReference>
<dbReference type="InterPro" id="IPR046513">
    <property type="entry name" value="DUF6691"/>
</dbReference>
<keyword evidence="1" id="KW-0812">Transmembrane</keyword>
<sequence length="134" mass="13777">MARIVLGLISGLVFGFGLALSGMDNPAKVQNFLDLAGTWDPSLAFVMGGAIAVAMPAFFLFKKLEKPILDQSFHLPTKSALDKRLLLGAGIFGIGWGLGGLCPGPALSSAGLATTSALVFVAAMIIGMAVARRA</sequence>
<feature type="transmembrane region" description="Helical" evidence="1">
    <location>
        <begin position="112"/>
        <end position="131"/>
    </location>
</feature>